<keyword evidence="2" id="KW-1185">Reference proteome</keyword>
<dbReference type="EMBL" id="FN667743">
    <property type="protein sequence ID" value="CBJ93028.1"/>
    <property type="molecule type" value="Genomic_DNA"/>
</dbReference>
<evidence type="ECO:0000313" key="2">
    <source>
        <dbReference type="Proteomes" id="UP000008075"/>
    </source>
</evidence>
<dbReference type="HOGENOM" id="CLU_2915492_0_0_6"/>
<sequence length="61" mass="7317">MQCSHMPLDLIHCYPHGTPFFSTKFLKNRPFVQRTHIFVLAFVQRTHMFVLKRAVAPYTFY</sequence>
<organism evidence="1 2">
    <name type="scientific">Xenorhabdus nematophila (strain ATCC 19061 / DSM 3370 / CCUG 14189 / LMG 1036 / NCIMB 9965 / AN6)</name>
    <dbReference type="NCBI Taxonomy" id="406817"/>
    <lineage>
        <taxon>Bacteria</taxon>
        <taxon>Pseudomonadati</taxon>
        <taxon>Pseudomonadota</taxon>
        <taxon>Gammaproteobacteria</taxon>
        <taxon>Enterobacterales</taxon>
        <taxon>Morganellaceae</taxon>
        <taxon>Xenorhabdus</taxon>
    </lineage>
</organism>
<gene>
    <name evidence="1" type="ORF">XNC1_p0160</name>
</gene>
<proteinExistence type="predicted"/>
<evidence type="ECO:0000313" key="1">
    <source>
        <dbReference type="EMBL" id="CBJ93028.1"/>
    </source>
</evidence>
<reference evidence="1 2" key="1">
    <citation type="journal article" date="2011" name="PLoS ONE">
        <title>The entomopathogenic bacterial endosymbionts xenorhabdus and photorhabdus: convergent lifestyles from divergent genomes.</title>
        <authorList>
            <person name="Chaston J.M."/>
            <person name="Suen G."/>
            <person name="Tucker S.L."/>
            <person name="Andersen A.W."/>
            <person name="Bhasin A."/>
            <person name="Bode E."/>
            <person name="Bode H.B."/>
            <person name="Brachmann A.O."/>
            <person name="Cowles C.E."/>
            <person name="Cowles K.N."/>
            <person name="Darby C."/>
            <person name="de Leon L."/>
            <person name="Drace K."/>
            <person name="Du Z."/>
            <person name="Givaudan A."/>
            <person name="Herbert Tran E.E."/>
            <person name="Jewell K.A."/>
            <person name="Knack J.J."/>
            <person name="Krasomil-Osterfeld K.C."/>
            <person name="Kukor R."/>
            <person name="Lanois A."/>
            <person name="Latreille P."/>
            <person name="Leimgruber N.K."/>
            <person name="Lipke C.M."/>
            <person name="Liu R."/>
            <person name="Lu X."/>
            <person name="Martens E.C."/>
            <person name="Marri P.R."/>
            <person name="Medigue C."/>
            <person name="Menard M.L."/>
            <person name="Miller N.M."/>
            <person name="Morales-Soto N."/>
            <person name="Norton S."/>
            <person name="Ogier J.C."/>
            <person name="Orchard S.S."/>
            <person name="Park D."/>
            <person name="Park Y."/>
            <person name="Qurollo B.A."/>
            <person name="Sugar D.R."/>
            <person name="Richards G.R."/>
            <person name="Rouy Z."/>
            <person name="Slominski B."/>
            <person name="Slominski K."/>
            <person name="Snyder H."/>
            <person name="Tjaden B.C."/>
            <person name="van der Hoeven R."/>
            <person name="Welch R.D."/>
            <person name="Wheeler C."/>
            <person name="Xiang B."/>
            <person name="Barbazuk B."/>
            <person name="Gaudriault S."/>
            <person name="Goodner B."/>
            <person name="Slater S.C."/>
            <person name="Forst S."/>
            <person name="Goldman B.S."/>
            <person name="Goodrich-Blair H."/>
        </authorList>
    </citation>
    <scope>NUCLEOTIDE SEQUENCE [LARGE SCALE GENOMIC DNA]</scope>
    <source>
        <strain evidence="2">ATCC 19061 / DSM 3370 / CCUG 14189 / LMG 1036 / NCIMB 9965 / AN6</strain>
    </source>
</reference>
<name>D3VM76_XENNA</name>
<dbReference type="Proteomes" id="UP000008075">
    <property type="component" value="Plasmid XNC1_p"/>
</dbReference>
<dbReference type="KEGG" id="xne:XNC1_p0160"/>
<keyword evidence="1" id="KW-0614">Plasmid</keyword>
<accession>D3VM76</accession>
<dbReference type="AlphaFoldDB" id="D3VM76"/>
<protein>
    <submittedName>
        <fullName evidence="1">Uncharacterized protein</fullName>
    </submittedName>
</protein>
<geneLocation type="plasmid" evidence="1 2">
    <name>XNC1_p</name>
</geneLocation>